<name>A0A164FXI0_9CRUS</name>
<dbReference type="Proteomes" id="UP000076858">
    <property type="component" value="Unassembled WGS sequence"/>
</dbReference>
<accession>A0A164FXI0</accession>
<dbReference type="EMBL" id="LRGB01017684">
    <property type="protein sequence ID" value="KZR98271.1"/>
    <property type="molecule type" value="Genomic_DNA"/>
</dbReference>
<protein>
    <submittedName>
        <fullName evidence="2">Putative Pol protein</fullName>
    </submittedName>
</protein>
<dbReference type="SUPFAM" id="SSF56672">
    <property type="entry name" value="DNA/RNA polymerases"/>
    <property type="match status" value="1"/>
</dbReference>
<comment type="caution">
    <text evidence="2">The sequence shown here is derived from an EMBL/GenBank/DDBJ whole genome shotgun (WGS) entry which is preliminary data.</text>
</comment>
<dbReference type="InterPro" id="IPR000477">
    <property type="entry name" value="RT_dom"/>
</dbReference>
<evidence type="ECO:0000259" key="1">
    <source>
        <dbReference type="PROSITE" id="PS50878"/>
    </source>
</evidence>
<evidence type="ECO:0000313" key="2">
    <source>
        <dbReference type="EMBL" id="KZR98271.1"/>
    </source>
</evidence>
<dbReference type="CDD" id="cd01650">
    <property type="entry name" value="RT_nLTR_like"/>
    <property type="match status" value="1"/>
</dbReference>
<dbReference type="GO" id="GO:0071897">
    <property type="term" value="P:DNA biosynthetic process"/>
    <property type="evidence" value="ECO:0007669"/>
    <property type="project" value="UniProtKB-ARBA"/>
</dbReference>
<dbReference type="AlphaFoldDB" id="A0A164FXI0"/>
<dbReference type="PANTHER" id="PTHR19446">
    <property type="entry name" value="REVERSE TRANSCRIPTASES"/>
    <property type="match status" value="1"/>
</dbReference>
<proteinExistence type="predicted"/>
<evidence type="ECO:0000313" key="3">
    <source>
        <dbReference type="Proteomes" id="UP000076858"/>
    </source>
</evidence>
<dbReference type="Pfam" id="PF00078">
    <property type="entry name" value="RVT_1"/>
    <property type="match status" value="1"/>
</dbReference>
<keyword evidence="3" id="KW-1185">Reference proteome</keyword>
<sequence length="139" mass="16159">PDSYRPISLTSCLGKIMEKIINRRLVWMFEKNRMRLRNQLGFRKGRGTMDNIIALEHFIREGFNKIQPQNTYAVFLDIEKAFDTTWIQGLLYKLCNKGVTGEILGWLTNLLRNRKYSVRVGNKFSKARPLRVGVPQGSP</sequence>
<gene>
    <name evidence="2" type="ORF">APZ42_006381</name>
</gene>
<feature type="domain" description="Reverse transcriptase" evidence="1">
    <location>
        <begin position="1"/>
        <end position="139"/>
    </location>
</feature>
<reference evidence="2 3" key="1">
    <citation type="submission" date="2016-03" db="EMBL/GenBank/DDBJ databases">
        <title>EvidentialGene: Evidence-directed Construction of Genes on Genomes.</title>
        <authorList>
            <person name="Gilbert D.G."/>
            <person name="Choi J.-H."/>
            <person name="Mockaitis K."/>
            <person name="Colbourne J."/>
            <person name="Pfrender M."/>
        </authorList>
    </citation>
    <scope>NUCLEOTIDE SEQUENCE [LARGE SCALE GENOMIC DNA]</scope>
    <source>
        <strain evidence="2 3">Xinb3</strain>
        <tissue evidence="2">Complete organism</tissue>
    </source>
</reference>
<dbReference type="STRING" id="35525.A0A164FXI0"/>
<feature type="non-terminal residue" evidence="2">
    <location>
        <position position="139"/>
    </location>
</feature>
<feature type="non-terminal residue" evidence="2">
    <location>
        <position position="1"/>
    </location>
</feature>
<dbReference type="PROSITE" id="PS50878">
    <property type="entry name" value="RT_POL"/>
    <property type="match status" value="1"/>
</dbReference>
<organism evidence="2 3">
    <name type="scientific">Daphnia magna</name>
    <dbReference type="NCBI Taxonomy" id="35525"/>
    <lineage>
        <taxon>Eukaryota</taxon>
        <taxon>Metazoa</taxon>
        <taxon>Ecdysozoa</taxon>
        <taxon>Arthropoda</taxon>
        <taxon>Crustacea</taxon>
        <taxon>Branchiopoda</taxon>
        <taxon>Diplostraca</taxon>
        <taxon>Cladocera</taxon>
        <taxon>Anomopoda</taxon>
        <taxon>Daphniidae</taxon>
        <taxon>Daphnia</taxon>
    </lineage>
</organism>
<dbReference type="InterPro" id="IPR043502">
    <property type="entry name" value="DNA/RNA_pol_sf"/>
</dbReference>